<name>A0A158G847_9BURK</name>
<dbReference type="InterPro" id="IPR046880">
    <property type="entry name" value="TPR-S"/>
</dbReference>
<dbReference type="Pfam" id="PF20308">
    <property type="entry name" value="TPR-S"/>
    <property type="match status" value="1"/>
</dbReference>
<organism evidence="1 2">
    <name type="scientific">Caballeronia humi</name>
    <dbReference type="NCBI Taxonomy" id="326474"/>
    <lineage>
        <taxon>Bacteria</taxon>
        <taxon>Pseudomonadati</taxon>
        <taxon>Pseudomonadota</taxon>
        <taxon>Betaproteobacteria</taxon>
        <taxon>Burkholderiales</taxon>
        <taxon>Burkholderiaceae</taxon>
        <taxon>Caballeronia</taxon>
    </lineage>
</organism>
<keyword evidence="2" id="KW-1185">Reference proteome</keyword>
<protein>
    <recommendedName>
        <fullName evidence="3">MAP3K TRAFs-binding domain-containing protein</fullName>
    </recommendedName>
</protein>
<gene>
    <name evidence="1" type="ORF">AWB65_01633</name>
</gene>
<sequence length="458" mass="51251">MNAGNSAQPFCFMVMPFGRKQTQAEPGKGPEEVDFNSLWDKAFFPLLAELGYRPIRADQETGALIINQMFQRLYFSDLVLVDLSVPNGNVYYEMGVRHSVKEKECVLLAADWSRQLFDVAQMRTLRYPLPRGDVDDAMGQAIRDALRPSIAKMRATRSPVHELLQGYPGKVHESCATGVRDQIDALEAFQADMRMLRSLPVSLRRGKVAEIREKYGSQVGIPTIATGLLRLIISCVQTDGHWQEVLTYIDELDPELAKEPFVREQRALALGKLNQPMEAIAELKQLVANDGATSEREGLLGGRYKELMRAAFDAGKTTEGIHFRNLSIQHYERGMQLDLNDFFPSSNLARLYRARNGKGDESRAETALHVTSAACQRALSRGTEKQWVRPTLLGVAFDIPDADMAEELLELVETEGADTWQFTSSLQSITESVPHVKDDAVRARLALVLDRLRVLAGQ</sequence>
<dbReference type="AlphaFoldDB" id="A0A158G847"/>
<dbReference type="STRING" id="326474.AWB65_01633"/>
<reference evidence="1" key="1">
    <citation type="submission" date="2016-01" db="EMBL/GenBank/DDBJ databases">
        <authorList>
            <person name="Peeters C."/>
        </authorList>
    </citation>
    <scope>NUCLEOTIDE SEQUENCE [LARGE SCALE GENOMIC DNA]</scope>
    <source>
        <strain evidence="1">LMG 22934</strain>
    </source>
</reference>
<dbReference type="OrthoDB" id="9816036at2"/>
<dbReference type="EMBL" id="FCNW02000005">
    <property type="protein sequence ID" value="SAL27799.1"/>
    <property type="molecule type" value="Genomic_DNA"/>
</dbReference>
<accession>A0A158G847</accession>
<evidence type="ECO:0000313" key="2">
    <source>
        <dbReference type="Proteomes" id="UP000054977"/>
    </source>
</evidence>
<dbReference type="RefSeq" id="WP_087666664.1">
    <property type="nucleotide sequence ID" value="NZ_FCNW02000005.1"/>
</dbReference>
<dbReference type="Gene3D" id="1.25.40.10">
    <property type="entry name" value="Tetratricopeptide repeat domain"/>
    <property type="match status" value="1"/>
</dbReference>
<evidence type="ECO:0000313" key="1">
    <source>
        <dbReference type="EMBL" id="SAL27799.1"/>
    </source>
</evidence>
<dbReference type="Proteomes" id="UP000054977">
    <property type="component" value="Unassembled WGS sequence"/>
</dbReference>
<evidence type="ECO:0008006" key="3">
    <source>
        <dbReference type="Google" id="ProtNLM"/>
    </source>
</evidence>
<comment type="caution">
    <text evidence="1">The sequence shown here is derived from an EMBL/GenBank/DDBJ whole genome shotgun (WGS) entry which is preliminary data.</text>
</comment>
<dbReference type="InterPro" id="IPR011990">
    <property type="entry name" value="TPR-like_helical_dom_sf"/>
</dbReference>
<proteinExistence type="predicted"/>